<protein>
    <submittedName>
        <fullName evidence="2">UPF0175 family protein</fullName>
    </submittedName>
</protein>
<dbReference type="InterPro" id="IPR005368">
    <property type="entry name" value="UPF0175"/>
</dbReference>
<reference evidence="2" key="3">
    <citation type="submission" date="2020-02" db="EMBL/GenBank/DDBJ databases">
        <authorList>
            <person name="Sarangi A.N."/>
            <person name="Ghosh S."/>
            <person name="Mukherjee M."/>
            <person name="Tripathy S."/>
        </authorList>
    </citation>
    <scope>NUCLEOTIDE SEQUENCE</scope>
    <source>
        <strain evidence="2">BDU141951</strain>
    </source>
</reference>
<dbReference type="EMBL" id="JTHE02000003">
    <property type="protein sequence ID" value="NEV66405.1"/>
    <property type="molecule type" value="Genomic_DNA"/>
</dbReference>
<accession>A0A0C1Y3K0</accession>
<comment type="caution">
    <text evidence="2">The sequence shown here is derived from an EMBL/GenBank/DDBJ whole genome shotgun (WGS) entry which is preliminary data.</text>
</comment>
<evidence type="ECO:0000313" key="2">
    <source>
        <dbReference type="EMBL" id="NEV66405.1"/>
    </source>
</evidence>
<reference evidence="2" key="1">
    <citation type="submission" date="2014-11" db="EMBL/GenBank/DDBJ databases">
        <authorList>
            <person name="Malar M.C."/>
            <person name="Sen D."/>
            <person name="Tripathy S."/>
        </authorList>
    </citation>
    <scope>NUCLEOTIDE SEQUENCE</scope>
    <source>
        <strain evidence="2">BDU141951</strain>
    </source>
</reference>
<reference evidence="2" key="2">
    <citation type="journal article" date="2015" name="Genome Announc.">
        <title>Draft Genome Sequence of Filamentous Marine Cyanobacterium Lyngbya confervoides Strain BDU141951.</title>
        <authorList>
            <person name="Chandrababunaidu M.M."/>
            <person name="Sen D."/>
            <person name="Tripathy S."/>
        </authorList>
    </citation>
    <scope>NUCLEOTIDE SEQUENCE</scope>
    <source>
        <strain evidence="2">BDU141951</strain>
    </source>
</reference>
<dbReference type="PANTHER" id="PTHR37525">
    <property type="entry name" value="UPF0175 PROTEIN SSL1255"/>
    <property type="match status" value="1"/>
</dbReference>
<organism evidence="2">
    <name type="scientific">Lyngbya confervoides BDU141951</name>
    <dbReference type="NCBI Taxonomy" id="1574623"/>
    <lineage>
        <taxon>Bacteria</taxon>
        <taxon>Bacillati</taxon>
        <taxon>Cyanobacteriota</taxon>
        <taxon>Cyanophyceae</taxon>
        <taxon>Oscillatoriophycideae</taxon>
        <taxon>Oscillatoriales</taxon>
        <taxon>Microcoleaceae</taxon>
        <taxon>Lyngbya</taxon>
    </lineage>
</organism>
<evidence type="ECO:0000256" key="1">
    <source>
        <dbReference type="ARBA" id="ARBA00005651"/>
    </source>
</evidence>
<gene>
    <name evidence="2" type="ORF">QQ91_004675</name>
</gene>
<dbReference type="AlphaFoldDB" id="A0A0C1Y3K0"/>
<name>A0A0C1Y3K0_9CYAN</name>
<dbReference type="Pfam" id="PF03683">
    <property type="entry name" value="UPF0175"/>
    <property type="match status" value="1"/>
</dbReference>
<sequence>MTQGQPITTSITLNLPETVFSALRKTPDEFAQKMRIAAAVKWYELEKISQDKAAEIAGLTRAEFIQALSRYHVSPFQYTEADLVREMENAD</sequence>
<dbReference type="InterPro" id="IPR052264">
    <property type="entry name" value="UPF0175_domain"/>
</dbReference>
<proteinExistence type="inferred from homology"/>
<dbReference type="PANTHER" id="PTHR37525:SF1">
    <property type="entry name" value="UPF0175 PROTEIN SSL1255"/>
    <property type="match status" value="1"/>
</dbReference>
<comment type="similarity">
    <text evidence="1">Belongs to the UPF0175 family.</text>
</comment>